<evidence type="ECO:0000313" key="4">
    <source>
        <dbReference type="EMBL" id="MDI5972670.1"/>
    </source>
</evidence>
<dbReference type="EMBL" id="JABXJJ020000035">
    <property type="protein sequence ID" value="MDI5972670.1"/>
    <property type="molecule type" value="Genomic_DNA"/>
</dbReference>
<reference evidence="4" key="1">
    <citation type="submission" date="2023-05" db="EMBL/GenBank/DDBJ databases">
        <title>Streptantibioticus silvisoli sp. nov., acidotolerant actinomycetes 1 from pine litter.</title>
        <authorList>
            <person name="Swiecimska M."/>
            <person name="Golinska P."/>
            <person name="Sangal V."/>
            <person name="Wachnowicz B."/>
            <person name="Goodfellow M."/>
        </authorList>
    </citation>
    <scope>NUCLEOTIDE SEQUENCE</scope>
    <source>
        <strain evidence="4">SL13</strain>
    </source>
</reference>
<feature type="domain" description="Luciferase-like" evidence="3">
    <location>
        <begin position="1"/>
        <end position="323"/>
    </location>
</feature>
<name>A0AA90H7Z6_9ACTN</name>
<dbReference type="Pfam" id="PF00296">
    <property type="entry name" value="Bac_luciferase"/>
    <property type="match status" value="1"/>
</dbReference>
<gene>
    <name evidence="4" type="ORF">POF50_025565</name>
</gene>
<evidence type="ECO:0000259" key="3">
    <source>
        <dbReference type="Pfam" id="PF00296"/>
    </source>
</evidence>
<keyword evidence="2" id="KW-0503">Monooxygenase</keyword>
<keyword evidence="1" id="KW-0560">Oxidoreductase</keyword>
<dbReference type="NCBIfam" id="TIGR04020">
    <property type="entry name" value="seco_metab_LLM"/>
    <property type="match status" value="1"/>
</dbReference>
<organism evidence="4">
    <name type="scientific">Streptantibioticus silvisoli</name>
    <dbReference type="NCBI Taxonomy" id="2705255"/>
    <lineage>
        <taxon>Bacteria</taxon>
        <taxon>Bacillati</taxon>
        <taxon>Actinomycetota</taxon>
        <taxon>Actinomycetes</taxon>
        <taxon>Kitasatosporales</taxon>
        <taxon>Streptomycetaceae</taxon>
        <taxon>Streptantibioticus</taxon>
    </lineage>
</organism>
<comment type="caution">
    <text evidence="4">The sequence shown here is derived from an EMBL/GenBank/DDBJ whole genome shotgun (WGS) entry which is preliminary data.</text>
</comment>
<proteinExistence type="predicted"/>
<sequence length="361" mass="39721">MDFSLFYFANDSANDSSGDRYRLLLEGARFADTHGFSAVWTPERHFHAFGGLYPNPSVLGAALAVATERVQIRAGSVVAPLHHPARIAEEWAVVDNLSGGRVGLSFASGWHSTDFALRPEAYQDRRRITLETAQQVRELWRGRPMDVVDGAGTERSITTFPPPVRRELPVWVTSAGNTETFRDAGRAGSGVLTHLLGQDLDQLAEKIAAYRQAVADRPDADGRPGHVALMVHTYLGEDDDTVREAVRAPLSDYLRSSVELTLTSQRSRTGSRRRMDPSKLRREDVDFLVAQSFERYYRHSGLLGTVDKAMDLVDAVRAAGVDEIACLIDFGLPDDAVLAGLEHLDTLRRTAEQRVPAGAVA</sequence>
<dbReference type="InterPro" id="IPR036661">
    <property type="entry name" value="Luciferase-like_sf"/>
</dbReference>
<dbReference type="InterPro" id="IPR050766">
    <property type="entry name" value="Bact_Lucif_Oxidored"/>
</dbReference>
<dbReference type="PANTHER" id="PTHR30137">
    <property type="entry name" value="LUCIFERASE-LIKE MONOOXYGENASE"/>
    <property type="match status" value="1"/>
</dbReference>
<evidence type="ECO:0000256" key="1">
    <source>
        <dbReference type="ARBA" id="ARBA00023002"/>
    </source>
</evidence>
<dbReference type="Gene3D" id="3.20.20.30">
    <property type="entry name" value="Luciferase-like domain"/>
    <property type="match status" value="1"/>
</dbReference>
<dbReference type="GO" id="GO:0004497">
    <property type="term" value="F:monooxygenase activity"/>
    <property type="evidence" value="ECO:0007669"/>
    <property type="project" value="UniProtKB-KW"/>
</dbReference>
<dbReference type="InterPro" id="IPR011251">
    <property type="entry name" value="Luciferase-like_dom"/>
</dbReference>
<dbReference type="PANTHER" id="PTHR30137:SF8">
    <property type="entry name" value="BLR5498 PROTEIN"/>
    <property type="match status" value="1"/>
</dbReference>
<dbReference type="SUPFAM" id="SSF51679">
    <property type="entry name" value="Bacterial luciferase-like"/>
    <property type="match status" value="1"/>
</dbReference>
<dbReference type="InterPro" id="IPR024011">
    <property type="entry name" value="Biosynth_lucif-like_mOase_dom"/>
</dbReference>
<accession>A0AA90H7Z6</accession>
<protein>
    <submittedName>
        <fullName evidence="4">LLM class flavin-dependent oxidoreductase</fullName>
    </submittedName>
</protein>
<dbReference type="GO" id="GO:0005829">
    <property type="term" value="C:cytosol"/>
    <property type="evidence" value="ECO:0007669"/>
    <property type="project" value="TreeGrafter"/>
</dbReference>
<dbReference type="RefSeq" id="WP_271312496.1">
    <property type="nucleotide sequence ID" value="NZ_JABXJJ020000035.1"/>
</dbReference>
<evidence type="ECO:0000256" key="2">
    <source>
        <dbReference type="ARBA" id="ARBA00023033"/>
    </source>
</evidence>
<dbReference type="GO" id="GO:0016705">
    <property type="term" value="F:oxidoreductase activity, acting on paired donors, with incorporation or reduction of molecular oxygen"/>
    <property type="evidence" value="ECO:0007669"/>
    <property type="project" value="InterPro"/>
</dbReference>
<dbReference type="AlphaFoldDB" id="A0AA90H7Z6"/>